<dbReference type="Pfam" id="PF07457">
    <property type="entry name" value="DUF1516"/>
    <property type="match status" value="1"/>
</dbReference>
<evidence type="ECO:0008006" key="8">
    <source>
        <dbReference type="Google" id="ProtNLM"/>
    </source>
</evidence>
<keyword evidence="7" id="KW-1185">Reference proteome</keyword>
<dbReference type="EMBL" id="JAUSWM010000012">
    <property type="protein sequence ID" value="MDQ0484944.1"/>
    <property type="molecule type" value="Genomic_DNA"/>
</dbReference>
<comment type="caution">
    <text evidence="6">The sequence shown here is derived from an EMBL/GenBank/DDBJ whole genome shotgun (WGS) entry which is preliminary data.</text>
</comment>
<dbReference type="Proteomes" id="UP001226720">
    <property type="component" value="Unassembled WGS sequence"/>
</dbReference>
<keyword evidence="1" id="KW-1003">Cell membrane</keyword>
<evidence type="ECO:0000256" key="2">
    <source>
        <dbReference type="ARBA" id="ARBA00022692"/>
    </source>
</evidence>
<dbReference type="RefSeq" id="WP_301553024.1">
    <property type="nucleotide sequence ID" value="NZ_JAQRMZ010000014.1"/>
</dbReference>
<dbReference type="InterPro" id="IPR010899">
    <property type="entry name" value="UPF0344"/>
</dbReference>
<keyword evidence="3 5" id="KW-1133">Transmembrane helix</keyword>
<gene>
    <name evidence="6" type="ORF">QO000_003948</name>
</gene>
<feature type="transmembrane region" description="Helical" evidence="5">
    <location>
        <begin position="60"/>
        <end position="78"/>
    </location>
</feature>
<evidence type="ECO:0000313" key="7">
    <source>
        <dbReference type="Proteomes" id="UP001226720"/>
    </source>
</evidence>
<proteinExistence type="predicted"/>
<evidence type="ECO:0000256" key="1">
    <source>
        <dbReference type="ARBA" id="ARBA00022475"/>
    </source>
</evidence>
<evidence type="ECO:0000313" key="6">
    <source>
        <dbReference type="EMBL" id="MDQ0484944.1"/>
    </source>
</evidence>
<protein>
    <recommendedName>
        <fullName evidence="8">DUF1516 family protein</fullName>
    </recommendedName>
</protein>
<evidence type="ECO:0000256" key="4">
    <source>
        <dbReference type="ARBA" id="ARBA00023136"/>
    </source>
</evidence>
<feature type="transmembrane region" description="Helical" evidence="5">
    <location>
        <begin position="6"/>
        <end position="26"/>
    </location>
</feature>
<reference evidence="6" key="1">
    <citation type="submission" date="2023-07" db="EMBL/GenBank/DDBJ databases">
        <title>Genomic Encyclopedia of Type Strains, Phase IV (KMG-IV): sequencing the most valuable type-strain genomes for metagenomic binning, comparative biology and taxonomic classification.</title>
        <authorList>
            <person name="Goeker M."/>
        </authorList>
    </citation>
    <scope>NUCLEOTIDE SEQUENCE [LARGE SCALE GENOMIC DNA]</scope>
    <source>
        <strain evidence="6">JSM 076093</strain>
    </source>
</reference>
<sequence>MYNILLQSHAGSWAILVLLLVVSYFAPKQKITPMIQRLFYLIMIISGVGMLAMIGFPLLYILKGILAIMLIGFMEVIVGRRKRSESTKKYWIAVIVLLLIILSIGYDLI</sequence>
<feature type="transmembrane region" description="Helical" evidence="5">
    <location>
        <begin position="90"/>
        <end position="106"/>
    </location>
</feature>
<keyword evidence="4 5" id="KW-0472">Membrane</keyword>
<keyword evidence="2 5" id="KW-0812">Transmembrane</keyword>
<name>A0ABU0K9G3_9BACL</name>
<evidence type="ECO:0000256" key="3">
    <source>
        <dbReference type="ARBA" id="ARBA00022989"/>
    </source>
</evidence>
<feature type="transmembrane region" description="Helical" evidence="5">
    <location>
        <begin position="38"/>
        <end position="54"/>
    </location>
</feature>
<accession>A0ABU0K9G3</accession>
<organism evidence="6 7">
    <name type="scientific">Guptibacillus hwajinpoensis</name>
    <dbReference type="NCBI Taxonomy" id="208199"/>
    <lineage>
        <taxon>Bacteria</taxon>
        <taxon>Bacillati</taxon>
        <taxon>Bacillota</taxon>
        <taxon>Bacilli</taxon>
        <taxon>Bacillales</taxon>
        <taxon>Guptibacillaceae</taxon>
        <taxon>Guptibacillus</taxon>
    </lineage>
</organism>
<dbReference type="GeneID" id="301328779"/>
<evidence type="ECO:0000256" key="5">
    <source>
        <dbReference type="SAM" id="Phobius"/>
    </source>
</evidence>